<feature type="signal peptide" evidence="1">
    <location>
        <begin position="1"/>
        <end position="18"/>
    </location>
</feature>
<dbReference type="OrthoDB" id="6416746at2759"/>
<dbReference type="AlphaFoldDB" id="A0A8X6YXQ6"/>
<gene>
    <name evidence="2" type="primary">NCL1_53647</name>
    <name evidence="2" type="ORF">TNIN_496241</name>
</gene>
<dbReference type="PANTHER" id="PTHR45902">
    <property type="entry name" value="LATROPHILIN RECEPTOR-LIKE PROTEIN A"/>
    <property type="match status" value="1"/>
</dbReference>
<dbReference type="EMBL" id="BMAV01023442">
    <property type="protein sequence ID" value="GFY79156.1"/>
    <property type="molecule type" value="Genomic_DNA"/>
</dbReference>
<reference evidence="2" key="1">
    <citation type="submission" date="2020-08" db="EMBL/GenBank/DDBJ databases">
        <title>Multicomponent nature underlies the extraordinary mechanical properties of spider dragline silk.</title>
        <authorList>
            <person name="Kono N."/>
            <person name="Nakamura H."/>
            <person name="Mori M."/>
            <person name="Yoshida Y."/>
            <person name="Ohtoshi R."/>
            <person name="Malay A.D."/>
            <person name="Moran D.A.P."/>
            <person name="Tomita M."/>
            <person name="Numata K."/>
            <person name="Arakawa K."/>
        </authorList>
    </citation>
    <scope>NUCLEOTIDE SEQUENCE</scope>
</reference>
<feature type="chain" id="PRO_5036487393" evidence="1">
    <location>
        <begin position="19"/>
        <end position="353"/>
    </location>
</feature>
<keyword evidence="3" id="KW-1185">Reference proteome</keyword>
<keyword evidence="1" id="KW-0732">Signal</keyword>
<name>A0A8X6YXQ6_9ARAC</name>
<dbReference type="PANTHER" id="PTHR45902:SF4">
    <property type="entry name" value="G-PROTEIN COUPLED RECEPTORS FAMILY 2 PROFILE 2 DOMAIN-CONTAINING PROTEIN"/>
    <property type="match status" value="1"/>
</dbReference>
<evidence type="ECO:0000313" key="3">
    <source>
        <dbReference type="Proteomes" id="UP000886998"/>
    </source>
</evidence>
<dbReference type="Proteomes" id="UP000886998">
    <property type="component" value="Unassembled WGS sequence"/>
</dbReference>
<evidence type="ECO:0000256" key="1">
    <source>
        <dbReference type="SAM" id="SignalP"/>
    </source>
</evidence>
<accession>A0A8X6YXQ6</accession>
<organism evidence="2 3">
    <name type="scientific">Trichonephila inaurata madagascariensis</name>
    <dbReference type="NCBI Taxonomy" id="2747483"/>
    <lineage>
        <taxon>Eukaryota</taxon>
        <taxon>Metazoa</taxon>
        <taxon>Ecdysozoa</taxon>
        <taxon>Arthropoda</taxon>
        <taxon>Chelicerata</taxon>
        <taxon>Arachnida</taxon>
        <taxon>Araneae</taxon>
        <taxon>Araneomorphae</taxon>
        <taxon>Entelegynae</taxon>
        <taxon>Araneoidea</taxon>
        <taxon>Nephilidae</taxon>
        <taxon>Trichonephila</taxon>
        <taxon>Trichonephila inaurata</taxon>
    </lineage>
</organism>
<sequence>MIHLLGVVCFSLLVCVNALDYSDLEKTGKACPAQDSCERRGVKSFDERSCECDIHCGSYLDCCIDGSVSPRPRRSIMRCIAYGIENKLGDFGKDYCPRNYNGSVKVKQFCEGQDDFSDPLLSAPITDAIEGVNYRNYYCAKCHYTSKRFLKVWWVSANFETLPSHLRSNDFVLGNLKFDSHQKKWGVRDGTNFYPCDLVYHRPNFLTLGRQCRPNIISSCPRSWINATVKRACQSYMAVVHTRGKSYRNVHCAICNGEDVGSVSCTKNQTSIKQYDFKVLMDFNFHNKTNPRSSMHEKCNSADEVDNFAEKCRILGCVLPSNTPLDQGKFETVMSLNDYLERLDGMNENCLNR</sequence>
<proteinExistence type="predicted"/>
<protein>
    <submittedName>
        <fullName evidence="2">SMB domain-containing protein</fullName>
    </submittedName>
</protein>
<dbReference type="InterPro" id="IPR053231">
    <property type="entry name" value="GPCR_LN-TM7"/>
</dbReference>
<comment type="caution">
    <text evidence="2">The sequence shown here is derived from an EMBL/GenBank/DDBJ whole genome shotgun (WGS) entry which is preliminary data.</text>
</comment>
<evidence type="ECO:0000313" key="2">
    <source>
        <dbReference type="EMBL" id="GFY79156.1"/>
    </source>
</evidence>